<dbReference type="InterPro" id="IPR034646">
    <property type="entry name" value="ADCK3_dom"/>
</dbReference>
<evidence type="ECO:0000256" key="2">
    <source>
        <dbReference type="ARBA" id="ARBA00022679"/>
    </source>
</evidence>
<accession>A0ABW9QNN0</accession>
<dbReference type="InterPro" id="IPR004147">
    <property type="entry name" value="ABC1_dom"/>
</dbReference>
<evidence type="ECO:0000313" key="6">
    <source>
        <dbReference type="EMBL" id="MST31375.1"/>
    </source>
</evidence>
<proteinExistence type="inferred from homology"/>
<dbReference type="EMBL" id="WJHE01000050">
    <property type="protein sequence ID" value="MST31375.1"/>
    <property type="molecule type" value="Genomic_DNA"/>
</dbReference>
<keyword evidence="6" id="KW-0418">Kinase</keyword>
<evidence type="ECO:0000313" key="7">
    <source>
        <dbReference type="Proteomes" id="UP000437736"/>
    </source>
</evidence>
<dbReference type="PANTHER" id="PTHR43851:SF3">
    <property type="entry name" value="COENZYME Q8"/>
    <property type="match status" value="1"/>
</dbReference>
<keyword evidence="4" id="KW-0067">ATP-binding</keyword>
<dbReference type="CDD" id="cd13970">
    <property type="entry name" value="ABC1_ADCK3"/>
    <property type="match status" value="1"/>
</dbReference>
<comment type="caution">
    <text evidence="6">The sequence shown here is derived from an EMBL/GenBank/DDBJ whole genome shotgun (WGS) entry which is preliminary data.</text>
</comment>
<protein>
    <submittedName>
        <fullName evidence="6">AarF/ABC1/UbiB kinase family protein</fullName>
    </submittedName>
</protein>
<reference evidence="6 7" key="1">
    <citation type="submission" date="2019-11" db="EMBL/GenBank/DDBJ databases">
        <title>Acidiferrimicrobium australis gen. nov., sp. nov., an acidophilic and obligately heterotrophic, member of the Actinobacteria that catalyses dissimilatory oxido- reduction of iron isolated from metal-rich acidic water in Chile.</title>
        <authorList>
            <person name="Gonzalez D."/>
            <person name="Huber K."/>
            <person name="Hedrich S."/>
            <person name="Rojas-Villalobos C."/>
            <person name="Quatrini R."/>
            <person name="Dinamarca M.A."/>
            <person name="Schwarz A."/>
            <person name="Canales C."/>
            <person name="Nancucheo I."/>
        </authorList>
    </citation>
    <scope>NUCLEOTIDE SEQUENCE [LARGE SCALE GENOMIC DNA]</scope>
    <source>
        <strain evidence="6 7">USS-CCA1</strain>
    </source>
</reference>
<sequence length="461" mass="50461">AGRALELARLGSRVGGAWVGDSARQVFASAGRREQLRSDRQLRTTAEVVETLGSMKGAFMKLGQMASYLEAGLDPEVRRQLAQLQADAPPMSTELAASVLEAELGAPPGEVFDTWDPEPLAAASIGQVHRAITRDGRAVAVKVQYPGVDAAIRADLDNSATLLAVIRLAFPGLDADSLVAELRARIGEELDYTLEARNQQMFARYYEGHPSVHVPAVVPELSTRRVLTSELVVGSRYEDVLGWSQAERDLAGETIFRFVFGGLYSMHVFNGDPHPGNYLFHGGGRVTFLDFGLVKWFQPAEVDLLAGMVRAAVTERDDHAFRLAVERAGFLRHDPSLSDAQVAGYFRHYYELVLEDQEVRFSADYASDTLRHFFDAGDPVLKRANVPPPFVVLQRINLGLYAVLAGLGSQGNWRRVAEEVWPWVAAPPSTALGEAEVAWRARTGRLQVGDPTLRRDGVTGA</sequence>
<gene>
    <name evidence="6" type="ORF">GHK86_01335</name>
</gene>
<organism evidence="6 7">
    <name type="scientific">Acidiferrimicrobium australe</name>
    <dbReference type="NCBI Taxonomy" id="2664430"/>
    <lineage>
        <taxon>Bacteria</taxon>
        <taxon>Bacillati</taxon>
        <taxon>Actinomycetota</taxon>
        <taxon>Acidimicrobiia</taxon>
        <taxon>Acidimicrobiales</taxon>
        <taxon>Acidimicrobiaceae</taxon>
        <taxon>Acidiferrimicrobium</taxon>
    </lineage>
</organism>
<feature type="domain" description="ABC1 atypical kinase-like" evidence="5">
    <location>
        <begin position="83"/>
        <end position="317"/>
    </location>
</feature>
<keyword evidence="7" id="KW-1185">Reference proteome</keyword>
<dbReference type="InterPro" id="IPR011009">
    <property type="entry name" value="Kinase-like_dom_sf"/>
</dbReference>
<keyword evidence="2" id="KW-0808">Transferase</keyword>
<dbReference type="Proteomes" id="UP000437736">
    <property type="component" value="Unassembled WGS sequence"/>
</dbReference>
<evidence type="ECO:0000256" key="4">
    <source>
        <dbReference type="ARBA" id="ARBA00022840"/>
    </source>
</evidence>
<feature type="non-terminal residue" evidence="6">
    <location>
        <position position="1"/>
    </location>
</feature>
<evidence type="ECO:0000256" key="1">
    <source>
        <dbReference type="ARBA" id="ARBA00009670"/>
    </source>
</evidence>
<dbReference type="PANTHER" id="PTHR43851">
    <property type="match status" value="1"/>
</dbReference>
<keyword evidence="3" id="KW-0547">Nucleotide-binding</keyword>
<dbReference type="SUPFAM" id="SSF56112">
    <property type="entry name" value="Protein kinase-like (PK-like)"/>
    <property type="match status" value="1"/>
</dbReference>
<comment type="similarity">
    <text evidence="1">Belongs to the protein kinase superfamily. ADCK protein kinase family.</text>
</comment>
<name>A0ABW9QNN0_9ACTN</name>
<dbReference type="Pfam" id="PF03109">
    <property type="entry name" value="ABC1"/>
    <property type="match status" value="1"/>
</dbReference>
<evidence type="ECO:0000256" key="3">
    <source>
        <dbReference type="ARBA" id="ARBA00022741"/>
    </source>
</evidence>
<dbReference type="GO" id="GO:0016301">
    <property type="term" value="F:kinase activity"/>
    <property type="evidence" value="ECO:0007669"/>
    <property type="project" value="UniProtKB-KW"/>
</dbReference>
<dbReference type="InterPro" id="IPR051409">
    <property type="entry name" value="Atypical_kinase_ADCK"/>
</dbReference>
<evidence type="ECO:0000259" key="5">
    <source>
        <dbReference type="Pfam" id="PF03109"/>
    </source>
</evidence>